<comment type="caution">
    <text evidence="1">The sequence shown here is derived from an EMBL/GenBank/DDBJ whole genome shotgun (WGS) entry which is preliminary data.</text>
</comment>
<name>A0A084SVQ7_9BACT</name>
<evidence type="ECO:0000313" key="1">
    <source>
        <dbReference type="EMBL" id="KFA92542.1"/>
    </source>
</evidence>
<accession>A0A084SVQ7</accession>
<dbReference type="RefSeq" id="WP_152622098.1">
    <property type="nucleotide sequence ID" value="NZ_JPMI01000090.1"/>
</dbReference>
<proteinExistence type="predicted"/>
<dbReference type="AlphaFoldDB" id="A0A084SVQ7"/>
<reference evidence="1 2" key="1">
    <citation type="submission" date="2014-07" db="EMBL/GenBank/DDBJ databases">
        <title>Draft Genome Sequence of Gephyronic Acid Producer, Cystobacter violaceus Strain Cb vi76.</title>
        <authorList>
            <person name="Stevens D.C."/>
            <person name="Young J."/>
            <person name="Carmichael R."/>
            <person name="Tan J."/>
            <person name="Taylor R.E."/>
        </authorList>
    </citation>
    <scope>NUCLEOTIDE SEQUENCE [LARGE SCALE GENOMIC DNA]</scope>
    <source>
        <strain evidence="1 2">Cb vi76</strain>
    </source>
</reference>
<gene>
    <name evidence="1" type="ORF">Q664_14685</name>
</gene>
<dbReference type="Proteomes" id="UP000028547">
    <property type="component" value="Unassembled WGS sequence"/>
</dbReference>
<evidence type="ECO:0000313" key="2">
    <source>
        <dbReference type="Proteomes" id="UP000028547"/>
    </source>
</evidence>
<protein>
    <submittedName>
        <fullName evidence="1">Uncharacterized protein</fullName>
    </submittedName>
</protein>
<organism evidence="1 2">
    <name type="scientific">Archangium violaceum Cb vi76</name>
    <dbReference type="NCBI Taxonomy" id="1406225"/>
    <lineage>
        <taxon>Bacteria</taxon>
        <taxon>Pseudomonadati</taxon>
        <taxon>Myxococcota</taxon>
        <taxon>Myxococcia</taxon>
        <taxon>Myxococcales</taxon>
        <taxon>Cystobacterineae</taxon>
        <taxon>Archangiaceae</taxon>
        <taxon>Archangium</taxon>
    </lineage>
</organism>
<sequence>MTTPATLISLQKKTRMKGVCVLALLLLSVGCTTDGGRAAGTNIADTGSRVVLVTEESHAQVVRSPVRIKPVEVSQADYNAAMVRLARELRDKLPPRPEKQLEIVSWGSPEQQDEHSQLVAAYYQWCDSRGTPGDCFRLLKGLPYLTEEARRALAFALANPGVWDGTAAVINEVLDPVQLQIAVMSTLTMTLTLLAIPEPISKVIVIVITASLIGYVGWDTLAGLIAGWRQLEEEAHILARPHTGGMAIWGGGY</sequence>
<dbReference type="EMBL" id="JPMI01000090">
    <property type="protein sequence ID" value="KFA92542.1"/>
    <property type="molecule type" value="Genomic_DNA"/>
</dbReference>